<name>A0ABU1USY1_9GAMM</name>
<accession>A0ABU1USY1</accession>
<evidence type="ECO:0000256" key="1">
    <source>
        <dbReference type="ARBA" id="ARBA00022723"/>
    </source>
</evidence>
<dbReference type="CDD" id="cd03894">
    <property type="entry name" value="M20_ArgE"/>
    <property type="match status" value="1"/>
</dbReference>
<organism evidence="5 6">
    <name type="scientific">Cellvibrio fibrivorans</name>
    <dbReference type="NCBI Taxonomy" id="126350"/>
    <lineage>
        <taxon>Bacteria</taxon>
        <taxon>Pseudomonadati</taxon>
        <taxon>Pseudomonadota</taxon>
        <taxon>Gammaproteobacteria</taxon>
        <taxon>Cellvibrionales</taxon>
        <taxon>Cellvibrionaceae</taxon>
        <taxon>Cellvibrio</taxon>
    </lineage>
</organism>
<reference evidence="5 6" key="1">
    <citation type="submission" date="2023-07" db="EMBL/GenBank/DDBJ databases">
        <title>Sorghum-associated microbial communities from plants grown in Nebraska, USA.</title>
        <authorList>
            <person name="Schachtman D."/>
        </authorList>
    </citation>
    <scope>NUCLEOTIDE SEQUENCE [LARGE SCALE GENOMIC DNA]</scope>
    <source>
        <strain evidence="5 6">BE190</strain>
    </source>
</reference>
<dbReference type="InterPro" id="IPR002933">
    <property type="entry name" value="Peptidase_M20"/>
</dbReference>
<dbReference type="PANTHER" id="PTHR43808:SF1">
    <property type="entry name" value="ACETYLORNITHINE DEACETYLASE"/>
    <property type="match status" value="1"/>
</dbReference>
<feature type="domain" description="Peptidase M20 dimerisation" evidence="4">
    <location>
        <begin position="179"/>
        <end position="287"/>
    </location>
</feature>
<dbReference type="Proteomes" id="UP001253595">
    <property type="component" value="Unassembled WGS sequence"/>
</dbReference>
<keyword evidence="1" id="KW-0479">Metal-binding</keyword>
<dbReference type="Gene3D" id="3.40.630.10">
    <property type="entry name" value="Zn peptidases"/>
    <property type="match status" value="1"/>
</dbReference>
<keyword evidence="2 5" id="KW-0378">Hydrolase</keyword>
<evidence type="ECO:0000313" key="5">
    <source>
        <dbReference type="EMBL" id="MDR7088270.1"/>
    </source>
</evidence>
<dbReference type="InterPro" id="IPR011650">
    <property type="entry name" value="Peptidase_M20_dimer"/>
</dbReference>
<dbReference type="EMBL" id="JAVDVX010000001">
    <property type="protein sequence ID" value="MDR7088270.1"/>
    <property type="molecule type" value="Genomic_DNA"/>
</dbReference>
<dbReference type="SUPFAM" id="SSF55031">
    <property type="entry name" value="Bacterial exopeptidase dimerisation domain"/>
    <property type="match status" value="1"/>
</dbReference>
<evidence type="ECO:0000259" key="4">
    <source>
        <dbReference type="Pfam" id="PF07687"/>
    </source>
</evidence>
<dbReference type="Gene3D" id="3.30.70.360">
    <property type="match status" value="1"/>
</dbReference>
<proteinExistence type="predicted"/>
<dbReference type="PANTHER" id="PTHR43808">
    <property type="entry name" value="ACETYLORNITHINE DEACETYLASE"/>
    <property type="match status" value="1"/>
</dbReference>
<dbReference type="NCBIfam" id="TIGR01892">
    <property type="entry name" value="AcOrn-deacetyl"/>
    <property type="match status" value="1"/>
</dbReference>
<evidence type="ECO:0000313" key="6">
    <source>
        <dbReference type="Proteomes" id="UP001253595"/>
    </source>
</evidence>
<comment type="caution">
    <text evidence="5">The sequence shown here is derived from an EMBL/GenBank/DDBJ whole genome shotgun (WGS) entry which is preliminary data.</text>
</comment>
<dbReference type="InterPro" id="IPR036264">
    <property type="entry name" value="Bact_exopeptidase_dim_dom"/>
</dbReference>
<dbReference type="Pfam" id="PF07687">
    <property type="entry name" value="M20_dimer"/>
    <property type="match status" value="1"/>
</dbReference>
<dbReference type="EC" id="3.5.1.16" evidence="5"/>
<dbReference type="NCBIfam" id="NF003474">
    <property type="entry name" value="PRK05111.1"/>
    <property type="match status" value="1"/>
</dbReference>
<protein>
    <submittedName>
        <fullName evidence="5">Acetylornithine deacetylase</fullName>
        <ecNumber evidence="5">3.5.1.16</ecNumber>
    </submittedName>
</protein>
<dbReference type="GO" id="GO:0008777">
    <property type="term" value="F:acetylornithine deacetylase activity"/>
    <property type="evidence" value="ECO:0007669"/>
    <property type="project" value="UniProtKB-EC"/>
</dbReference>
<dbReference type="InterPro" id="IPR010169">
    <property type="entry name" value="AcOrn-deacetyl"/>
</dbReference>
<dbReference type="RefSeq" id="WP_310067677.1">
    <property type="nucleotide sequence ID" value="NZ_JAVDVX010000001.1"/>
</dbReference>
<gene>
    <name evidence="5" type="ORF">J2X05_000273</name>
</gene>
<evidence type="ECO:0000256" key="3">
    <source>
        <dbReference type="ARBA" id="ARBA00023285"/>
    </source>
</evidence>
<dbReference type="Pfam" id="PF01546">
    <property type="entry name" value="Peptidase_M20"/>
    <property type="match status" value="1"/>
</dbReference>
<evidence type="ECO:0000256" key="2">
    <source>
        <dbReference type="ARBA" id="ARBA00022801"/>
    </source>
</evidence>
<keyword evidence="3" id="KW-0170">Cobalt</keyword>
<keyword evidence="6" id="KW-1185">Reference proteome</keyword>
<sequence>MSVDFKRYQDHLQQLVALPSVSCAVPEWDMSNQKVIDYLANCFADLGFNTQVMPLAQSSKANLVATLGSGDGGLVLAGHSDTVPYDADRWQSDPFILTEKDGKLYGLGATDMKGFFPVIIEAVKPYIDQTFKHPLIVLATADEESSMSGARALAKTGIPGATPRYAVIGEPTGLVPIRMHKGIMMEAVRVRGQSGHSSNPALGKNALEAMNQVMNELISLRTELQLKYRNAGFAVQTPTLNLGCIHGGDGANRICGACELHFDLRLLPGMDNDEMRAAIQQRLTPIAERSGTDIVLSSLFEGVDPFGEDEQSELVKLCEQLTGNRSESVAFATEAPFMQQLGMQTVVMGPGSINQAHQPDEFIPLNQIEPAVKIVRGLIEKYCL</sequence>
<dbReference type="SUPFAM" id="SSF53187">
    <property type="entry name" value="Zn-dependent exopeptidases"/>
    <property type="match status" value="1"/>
</dbReference>
<dbReference type="InterPro" id="IPR050072">
    <property type="entry name" value="Peptidase_M20A"/>
</dbReference>